<gene>
    <name evidence="1" type="ORF">Back11_46150</name>
</gene>
<dbReference type="Proteomes" id="UP000275368">
    <property type="component" value="Chromosome"/>
</dbReference>
<evidence type="ECO:0008006" key="3">
    <source>
        <dbReference type="Google" id="ProtNLM"/>
    </source>
</evidence>
<evidence type="ECO:0000313" key="2">
    <source>
        <dbReference type="Proteomes" id="UP000275368"/>
    </source>
</evidence>
<accession>A0A3G9IWN7</accession>
<evidence type="ECO:0000313" key="1">
    <source>
        <dbReference type="EMBL" id="BBH23270.1"/>
    </source>
</evidence>
<dbReference type="AlphaFoldDB" id="A0A3G9IWN7"/>
<dbReference type="EMBL" id="AP019308">
    <property type="protein sequence ID" value="BBH23270.1"/>
    <property type="molecule type" value="Genomic_DNA"/>
</dbReference>
<dbReference type="KEGG" id="pbk:Back11_46150"/>
<keyword evidence="2" id="KW-1185">Reference proteome</keyword>
<organism evidence="1 2">
    <name type="scientific">Paenibacillus baekrokdamisoli</name>
    <dbReference type="NCBI Taxonomy" id="1712516"/>
    <lineage>
        <taxon>Bacteria</taxon>
        <taxon>Bacillati</taxon>
        <taxon>Bacillota</taxon>
        <taxon>Bacilli</taxon>
        <taxon>Bacillales</taxon>
        <taxon>Paenibacillaceae</taxon>
        <taxon>Paenibacillus</taxon>
    </lineage>
</organism>
<name>A0A3G9IWN7_9BACL</name>
<proteinExistence type="predicted"/>
<reference evidence="1 2" key="1">
    <citation type="submission" date="2018-11" db="EMBL/GenBank/DDBJ databases">
        <title>Complete genome sequence of Paenibacillus baekrokdamisoli strain KCTC 33723.</title>
        <authorList>
            <person name="Kang S.W."/>
            <person name="Lee K.C."/>
            <person name="Kim K.K."/>
            <person name="Kim J.S."/>
            <person name="Kim D.S."/>
            <person name="Ko S.H."/>
            <person name="Yang S.H."/>
            <person name="Lee J.S."/>
        </authorList>
    </citation>
    <scope>NUCLEOTIDE SEQUENCE [LARGE SCALE GENOMIC DNA]</scope>
    <source>
        <strain evidence="1 2">KCTC 33723</strain>
    </source>
</reference>
<protein>
    <recommendedName>
        <fullName evidence="3">Transposase InsH N-terminal domain-containing protein</fullName>
    </recommendedName>
</protein>
<sequence>MHYLYFTRPEIPSFRELVRQLKEPKNQAWRNFIGVPNISVHSSLSTFRTKVSVELFYDILFDLITQALKLKDFLLPTLTGIDSRPVWASVNEYKHKRCDCPDQSTCTCEKTYSDPDATCDVQRTKANQNKFFIGYRKHSIVAQAPKDP</sequence>